<protein>
    <submittedName>
        <fullName evidence="1">YheC/YheD family protein</fullName>
    </submittedName>
</protein>
<dbReference type="InterPro" id="IPR026838">
    <property type="entry name" value="YheC/D"/>
</dbReference>
<name>A0AA95SA73_9BACI</name>
<reference evidence="1" key="1">
    <citation type="submission" date="2023-05" db="EMBL/GenBank/DDBJ databases">
        <title>Comparative genomics of Bacillaceae isolates and their secondary metabolite potential.</title>
        <authorList>
            <person name="Song L."/>
            <person name="Nielsen L.J."/>
            <person name="Mohite O."/>
            <person name="Xu X."/>
            <person name="Weber T."/>
            <person name="Kovacs A.T."/>
        </authorList>
    </citation>
    <scope>NUCLEOTIDE SEQUENCE</scope>
    <source>
        <strain evidence="1">XLM17</strain>
    </source>
</reference>
<dbReference type="Gene3D" id="3.30.470.20">
    <property type="entry name" value="ATP-grasp fold, B domain"/>
    <property type="match status" value="1"/>
</dbReference>
<evidence type="ECO:0000313" key="1">
    <source>
        <dbReference type="EMBL" id="WHY85497.1"/>
    </source>
</evidence>
<accession>A0AA95SA73</accession>
<organism evidence="1 2">
    <name type="scientific">Neobacillus novalis</name>
    <dbReference type="NCBI Taxonomy" id="220687"/>
    <lineage>
        <taxon>Bacteria</taxon>
        <taxon>Bacillati</taxon>
        <taxon>Bacillota</taxon>
        <taxon>Bacilli</taxon>
        <taxon>Bacillales</taxon>
        <taxon>Bacillaceae</taxon>
        <taxon>Neobacillus</taxon>
    </lineage>
</organism>
<dbReference type="SUPFAM" id="SSF56059">
    <property type="entry name" value="Glutathione synthetase ATP-binding domain-like"/>
    <property type="match status" value="1"/>
</dbReference>
<dbReference type="AlphaFoldDB" id="A0AA95SA73"/>
<dbReference type="RefSeq" id="WP_066092041.1">
    <property type="nucleotide sequence ID" value="NZ_CP126114.1"/>
</dbReference>
<dbReference type="KEGG" id="nnv:QNH39_23265"/>
<keyword evidence="2" id="KW-1185">Reference proteome</keyword>
<dbReference type="EMBL" id="CP126114">
    <property type="protein sequence ID" value="WHY85497.1"/>
    <property type="molecule type" value="Genomic_DNA"/>
</dbReference>
<sequence length="432" mass="49919">MKASSGRIGQYKILKTVGSLCKHLLETELLSEASLFKFLGKYKTIVIKPVFGPDEIFISHENAKFEIRSGAKITTVMNKEEIYPHLICNEITQNYYIIQPRWINSGFIKSHFQSFITVHRKSASSEWYLKSKAEKYSSVFGRFFYKLFLQKIKKLSIVVAKKLGESFPGCNSIVIDIGYNQKGNIWIQDTALHFPKSKWSQYLILTDKSTLDTYLPDTDLFSQVTFNDFLNRYHKVIIKPCFGKEGLGIVQISSNNHLSYEIHTGRKKFTKSSLEETYQFIEEHYLSKKYYLVQQKINLAMINDCPMDVRVIAQKVDSNWKITGKIVKVAENDFFITNVAQKLLSLEDAIRYLNISNLNNDTLESKIDEICISAAGQLEADMKEINMIGFDIGITDQGNLWIIEGNYNPNLSMFYMLEDKKIYMKMLKAKRK</sequence>
<dbReference type="Pfam" id="PF14398">
    <property type="entry name" value="ATPgrasp_YheCD"/>
    <property type="match status" value="1"/>
</dbReference>
<proteinExistence type="predicted"/>
<gene>
    <name evidence="1" type="ORF">QNH39_23265</name>
</gene>
<evidence type="ECO:0000313" key="2">
    <source>
        <dbReference type="Proteomes" id="UP001178288"/>
    </source>
</evidence>
<dbReference type="Proteomes" id="UP001178288">
    <property type="component" value="Chromosome"/>
</dbReference>